<feature type="repeat" description="Lumazine-binding" evidence="11">
    <location>
        <begin position="109"/>
        <end position="205"/>
    </location>
</feature>
<keyword evidence="8" id="KW-0808">Transferase</keyword>
<evidence type="ECO:0000256" key="5">
    <source>
        <dbReference type="ARBA" id="ARBA00012827"/>
    </source>
</evidence>
<dbReference type="AlphaFoldDB" id="A0A3T0KLZ2"/>
<reference evidence="13 14" key="1">
    <citation type="submission" date="2018-01" db="EMBL/GenBank/DDBJ databases">
        <title>Bacillus asahii Genome sequencing and assembly.</title>
        <authorList>
            <person name="Jiang H."/>
            <person name="Feng Y."/>
            <person name="Zhao F."/>
            <person name="Lin X."/>
        </authorList>
    </citation>
    <scope>NUCLEOTIDE SEQUENCE [LARGE SCALE GENOMIC DNA]</scope>
    <source>
        <strain evidence="13 14">OM18</strain>
    </source>
</reference>
<dbReference type="NCBIfam" id="TIGR00187">
    <property type="entry name" value="ribE"/>
    <property type="match status" value="1"/>
</dbReference>
<gene>
    <name evidence="13" type="primary">ribE</name>
    <name evidence="13" type="ORF">BAOM_0639</name>
</gene>
<evidence type="ECO:0000256" key="10">
    <source>
        <dbReference type="NCBIfam" id="TIGR00187"/>
    </source>
</evidence>
<evidence type="ECO:0000313" key="13">
    <source>
        <dbReference type="EMBL" id="AZV41271.1"/>
    </source>
</evidence>
<dbReference type="EC" id="2.5.1.9" evidence="5 10"/>
<feature type="repeat" description="Lumazine-binding" evidence="11">
    <location>
        <begin position="13"/>
        <end position="108"/>
    </location>
</feature>
<dbReference type="InterPro" id="IPR017938">
    <property type="entry name" value="Riboflavin_synthase-like_b-brl"/>
</dbReference>
<organism evidence="13 14">
    <name type="scientific">Peribacillus asahii</name>
    <dbReference type="NCBI Taxonomy" id="228899"/>
    <lineage>
        <taxon>Bacteria</taxon>
        <taxon>Bacillati</taxon>
        <taxon>Bacillota</taxon>
        <taxon>Bacilli</taxon>
        <taxon>Bacillales</taxon>
        <taxon>Bacillaceae</taxon>
        <taxon>Peribacillus</taxon>
    </lineage>
</organism>
<evidence type="ECO:0000259" key="12">
    <source>
        <dbReference type="PROSITE" id="PS51177"/>
    </source>
</evidence>
<dbReference type="NCBIfam" id="NF006767">
    <property type="entry name" value="PRK09289.1"/>
    <property type="match status" value="1"/>
</dbReference>
<dbReference type="FunFam" id="2.40.30.20:FF:000003">
    <property type="entry name" value="Riboflavin synthase, alpha subunit"/>
    <property type="match status" value="1"/>
</dbReference>
<dbReference type="PANTHER" id="PTHR21098:SF12">
    <property type="entry name" value="RIBOFLAVIN SYNTHASE"/>
    <property type="match status" value="1"/>
</dbReference>
<evidence type="ECO:0000256" key="9">
    <source>
        <dbReference type="ARBA" id="ARBA00022737"/>
    </source>
</evidence>
<dbReference type="InterPro" id="IPR026017">
    <property type="entry name" value="Lumazine-bd_dom"/>
</dbReference>
<dbReference type="InterPro" id="IPR001783">
    <property type="entry name" value="Lumazine-bd"/>
</dbReference>
<comment type="pathway">
    <text evidence="3">Cofactor biosynthesis; riboflavin biosynthesis; riboflavin from 2-hydroxy-3-oxobutyl phosphate and 5-amino-6-(D-ribitylamino)uracil: step 2/2.</text>
</comment>
<dbReference type="PIRSF" id="PIRSF000498">
    <property type="entry name" value="Riboflavin_syn_A"/>
    <property type="match status" value="1"/>
</dbReference>
<evidence type="ECO:0000256" key="6">
    <source>
        <dbReference type="ARBA" id="ARBA00013950"/>
    </source>
</evidence>
<keyword evidence="7" id="KW-0686">Riboflavin biosynthesis</keyword>
<evidence type="ECO:0000256" key="2">
    <source>
        <dbReference type="ARBA" id="ARBA00002803"/>
    </source>
</evidence>
<dbReference type="PANTHER" id="PTHR21098">
    <property type="entry name" value="RIBOFLAVIN SYNTHASE ALPHA CHAIN"/>
    <property type="match status" value="1"/>
</dbReference>
<dbReference type="PROSITE" id="PS51177">
    <property type="entry name" value="LUMAZINE_BIND"/>
    <property type="match status" value="2"/>
</dbReference>
<name>A0A3T0KLZ2_9BACI</name>
<comment type="function">
    <text evidence="2">Catalyzes the dismutation of two molecules of 6,7-dimethyl-8-ribityllumazine, resulting in the formation of riboflavin and 5-amino-6-(D-ribitylamino)uracil.</text>
</comment>
<keyword evidence="9" id="KW-0677">Repeat</keyword>
<feature type="domain" description="Lumazine-binding" evidence="12">
    <location>
        <begin position="13"/>
        <end position="108"/>
    </location>
</feature>
<dbReference type="Proteomes" id="UP000283095">
    <property type="component" value="Chromosome"/>
</dbReference>
<evidence type="ECO:0000313" key="14">
    <source>
        <dbReference type="Proteomes" id="UP000283095"/>
    </source>
</evidence>
<comment type="subunit">
    <text evidence="4">Homotrimer.</text>
</comment>
<evidence type="ECO:0000256" key="4">
    <source>
        <dbReference type="ARBA" id="ARBA00011233"/>
    </source>
</evidence>
<evidence type="ECO:0000256" key="1">
    <source>
        <dbReference type="ARBA" id="ARBA00000968"/>
    </source>
</evidence>
<evidence type="ECO:0000256" key="3">
    <source>
        <dbReference type="ARBA" id="ARBA00004887"/>
    </source>
</evidence>
<dbReference type="Pfam" id="PF00677">
    <property type="entry name" value="Lum_binding"/>
    <property type="match status" value="2"/>
</dbReference>
<evidence type="ECO:0000256" key="7">
    <source>
        <dbReference type="ARBA" id="ARBA00022619"/>
    </source>
</evidence>
<dbReference type="FunFam" id="2.40.30.20:FF:000004">
    <property type="entry name" value="Riboflavin synthase, alpha subunit"/>
    <property type="match status" value="1"/>
</dbReference>
<comment type="catalytic activity">
    <reaction evidence="1">
        <text>2 6,7-dimethyl-8-(1-D-ribityl)lumazine + H(+) = 5-amino-6-(D-ribitylamino)uracil + riboflavin</text>
        <dbReference type="Rhea" id="RHEA:20772"/>
        <dbReference type="ChEBI" id="CHEBI:15378"/>
        <dbReference type="ChEBI" id="CHEBI:15934"/>
        <dbReference type="ChEBI" id="CHEBI:57986"/>
        <dbReference type="ChEBI" id="CHEBI:58201"/>
        <dbReference type="EC" id="2.5.1.9"/>
    </reaction>
</comment>
<evidence type="ECO:0000256" key="8">
    <source>
        <dbReference type="ARBA" id="ARBA00022679"/>
    </source>
</evidence>
<feature type="domain" description="Lumazine-binding" evidence="12">
    <location>
        <begin position="109"/>
        <end position="205"/>
    </location>
</feature>
<dbReference type="GO" id="GO:0009231">
    <property type="term" value="P:riboflavin biosynthetic process"/>
    <property type="evidence" value="ECO:0007669"/>
    <property type="project" value="UniProtKB-KW"/>
</dbReference>
<dbReference type="SUPFAM" id="SSF63380">
    <property type="entry name" value="Riboflavin synthase domain-like"/>
    <property type="match status" value="2"/>
</dbReference>
<protein>
    <recommendedName>
        <fullName evidence="6 10">Riboflavin synthase</fullName>
        <ecNumber evidence="5 10">2.5.1.9</ecNumber>
    </recommendedName>
</protein>
<sequence>MGFLFFGKRGEDMFTGIIEDIGVVQSLKKGKQSMEITISSEKIVEDVHLGDSIAVNGVCLTVTSFTTNTFTVDVMPETVKASSIQLLKPGSPINLERAMSAQGRFGGHFVSGHIDGTGTIIKKQPKENAVYFTIELQEGLSQYCIPRGSVAIDGTSLTIFDIQGNLLTVSLIPLTFQDTIIGQKGVGDIVNIENDMIGKYIVQHLQTNKPKQSLTKSFLAENGFY</sequence>
<dbReference type="NCBIfam" id="NF009566">
    <property type="entry name" value="PRK13020.1"/>
    <property type="match status" value="1"/>
</dbReference>
<accession>A0A3T0KLZ2</accession>
<dbReference type="EMBL" id="CP026095">
    <property type="protein sequence ID" value="AZV41271.1"/>
    <property type="molecule type" value="Genomic_DNA"/>
</dbReference>
<dbReference type="CDD" id="cd00402">
    <property type="entry name" value="Riboflavin_synthase_like"/>
    <property type="match status" value="1"/>
</dbReference>
<evidence type="ECO:0000256" key="11">
    <source>
        <dbReference type="PROSITE-ProRule" id="PRU00524"/>
    </source>
</evidence>
<dbReference type="InterPro" id="IPR023366">
    <property type="entry name" value="ATP_synth_asu-like_sf"/>
</dbReference>
<proteinExistence type="predicted"/>
<dbReference type="KEGG" id="pasa:BAOM_0639"/>
<dbReference type="Gene3D" id="2.40.30.20">
    <property type="match status" value="2"/>
</dbReference>
<dbReference type="GO" id="GO:0004746">
    <property type="term" value="F:riboflavin synthase activity"/>
    <property type="evidence" value="ECO:0007669"/>
    <property type="project" value="UniProtKB-UniRule"/>
</dbReference>